<feature type="domain" description="M23ase beta-sheet core" evidence="1">
    <location>
        <begin position="162"/>
        <end position="252"/>
    </location>
</feature>
<evidence type="ECO:0000313" key="3">
    <source>
        <dbReference type="Proteomes" id="UP001597568"/>
    </source>
</evidence>
<keyword evidence="2" id="KW-0378">Hydrolase</keyword>
<dbReference type="CDD" id="cd12797">
    <property type="entry name" value="M23_peptidase"/>
    <property type="match status" value="1"/>
</dbReference>
<gene>
    <name evidence="2" type="ORF">ACFSY7_16075</name>
</gene>
<evidence type="ECO:0000313" key="2">
    <source>
        <dbReference type="EMBL" id="MFD2870011.1"/>
    </source>
</evidence>
<dbReference type="InterPro" id="IPR011055">
    <property type="entry name" value="Dup_hybrid_motif"/>
</dbReference>
<dbReference type="PANTHER" id="PTHR21666">
    <property type="entry name" value="PEPTIDASE-RELATED"/>
    <property type="match status" value="1"/>
</dbReference>
<dbReference type="PANTHER" id="PTHR21666:SF270">
    <property type="entry name" value="MUREIN HYDROLASE ACTIVATOR ENVC"/>
    <property type="match status" value="1"/>
</dbReference>
<dbReference type="Proteomes" id="UP001597568">
    <property type="component" value="Unassembled WGS sequence"/>
</dbReference>
<dbReference type="GO" id="GO:0016787">
    <property type="term" value="F:hydrolase activity"/>
    <property type="evidence" value="ECO:0007669"/>
    <property type="project" value="UniProtKB-KW"/>
</dbReference>
<sequence length="309" mass="35335">MQPQQLISSINDGAFRAIYNATIPEYRATYSFDQFTAIAQKIQHDTYTLHYTISLPPLKKMVWLDEKRSNAIGAIFDSKGYIHFLTMKPYLRFPEADQCFSTTQFELPVRGEWQVAQGGMNELINYHYPFSSQRYAIDLKRVKNKRYFENIGNMCEDYYAFNEEIYAPAAGKVMAIEDNISDQPPGERNELSTFGNYIILKHGHSEYSLLAHLQQNSIHVKKGDSVQLGELIAYSGNSGDTTAPHVHFQVMNSMDLNKAKSLRIRFKNNLLPIQGDIITGTIEPKEHIIPPEKPFLGGIRTILQLFNRS</sequence>
<dbReference type="Pfam" id="PF01551">
    <property type="entry name" value="Peptidase_M23"/>
    <property type="match status" value="1"/>
</dbReference>
<dbReference type="RefSeq" id="WP_126989719.1">
    <property type="nucleotide sequence ID" value="NZ_JBHUOR010000132.1"/>
</dbReference>
<keyword evidence="3" id="KW-1185">Reference proteome</keyword>
<dbReference type="EC" id="3.4.24.-" evidence="2"/>
<accession>A0ABW5Y433</accession>
<dbReference type="SUPFAM" id="SSF51261">
    <property type="entry name" value="Duplicated hybrid motif"/>
    <property type="match status" value="1"/>
</dbReference>
<dbReference type="Gene3D" id="2.70.70.10">
    <property type="entry name" value="Glucose Permease (Domain IIA)"/>
    <property type="match status" value="1"/>
</dbReference>
<dbReference type="EMBL" id="JBHUOR010000132">
    <property type="protein sequence ID" value="MFD2870011.1"/>
    <property type="molecule type" value="Genomic_DNA"/>
</dbReference>
<dbReference type="InterPro" id="IPR016047">
    <property type="entry name" value="M23ase_b-sheet_dom"/>
</dbReference>
<comment type="caution">
    <text evidence="2">The sequence shown here is derived from an EMBL/GenBank/DDBJ whole genome shotgun (WGS) entry which is preliminary data.</text>
</comment>
<proteinExistence type="predicted"/>
<reference evidence="3" key="1">
    <citation type="journal article" date="2019" name="Int. J. Syst. Evol. Microbiol.">
        <title>The Global Catalogue of Microorganisms (GCM) 10K type strain sequencing project: providing services to taxonomists for standard genome sequencing and annotation.</title>
        <authorList>
            <consortium name="The Broad Institute Genomics Platform"/>
            <consortium name="The Broad Institute Genome Sequencing Center for Infectious Disease"/>
            <person name="Wu L."/>
            <person name="Ma J."/>
        </authorList>
    </citation>
    <scope>NUCLEOTIDE SEQUENCE [LARGE SCALE GENOMIC DNA]</scope>
    <source>
        <strain evidence="3">KCTC 33522</strain>
    </source>
</reference>
<dbReference type="InterPro" id="IPR050570">
    <property type="entry name" value="Cell_wall_metabolism_enzyme"/>
</dbReference>
<protein>
    <submittedName>
        <fullName evidence="2">M23 family metallopeptidase</fullName>
        <ecNumber evidence="2">3.4.24.-</ecNumber>
    </submittedName>
</protein>
<organism evidence="2 3">
    <name type="scientific">Kurthia populi</name>
    <dbReference type="NCBI Taxonomy" id="1562132"/>
    <lineage>
        <taxon>Bacteria</taxon>
        <taxon>Bacillati</taxon>
        <taxon>Bacillota</taxon>
        <taxon>Bacilli</taxon>
        <taxon>Bacillales</taxon>
        <taxon>Caryophanaceae</taxon>
        <taxon>Kurthia</taxon>
    </lineage>
</organism>
<name>A0ABW5Y433_9BACL</name>
<evidence type="ECO:0000259" key="1">
    <source>
        <dbReference type="Pfam" id="PF01551"/>
    </source>
</evidence>